<feature type="compositionally biased region" description="Basic and acidic residues" evidence="1">
    <location>
        <begin position="11"/>
        <end position="26"/>
    </location>
</feature>
<feature type="compositionally biased region" description="Basic residues" evidence="1">
    <location>
        <begin position="1"/>
        <end position="10"/>
    </location>
</feature>
<dbReference type="GO" id="GO:0005930">
    <property type="term" value="C:axoneme"/>
    <property type="evidence" value="ECO:0007669"/>
    <property type="project" value="TreeGrafter"/>
</dbReference>
<feature type="compositionally biased region" description="Polar residues" evidence="1">
    <location>
        <begin position="630"/>
        <end position="643"/>
    </location>
</feature>
<feature type="region of interest" description="Disordered" evidence="1">
    <location>
        <begin position="630"/>
        <end position="665"/>
    </location>
</feature>
<feature type="compositionally biased region" description="Acidic residues" evidence="1">
    <location>
        <begin position="202"/>
        <end position="228"/>
    </location>
</feature>
<dbReference type="PRINTS" id="PR02043">
    <property type="entry name" value="CANCERSCCP1"/>
</dbReference>
<sequence>MADAAKKRKMSKADKERLKKEELERKQQEEANNFVVLRSGVVLQLVPDDFVGTAAQREAARLQALEEVKKQQKEEAEMAVERTKLENEERKTRKHDMEELMQILDNNREQLNQINEERRRQAKLDHSKKNDFIIARVRSFEFSDLHFTFDIPRVLGLSDCAVRVLLTKFDHYSPTSKAAIPRRKKKEEVIEIPPEEEKKEEEGDEEKQDEEKKEDEEDEEKEKEETEIDLMAALRGDTDGEPQEEQKEEEEEVLEEDFEDPPTPEPPEYEDFDEEDDIIDLRANDVLGGIFHLNLLHMPPQPKTVGSWTITTLVDPPAIQEMDYSADPPANTEEKDKNKDKKDEKPAITVSMSLPEDVLFLEEPQVARWDEKRKFWSTNGFSDFNFNEDAHTFSFKTTHFGTMCLLQDTHINMPFQSWELRPHKLNSAVLTIIAAIVEIEIEIKDALCCLSQPKDRTELESIRGKWVTPAELIKMMKGAGVNVFPNEDSSKFVSIQNKKKNSKTRPVRNVLNKHPLIEDRAYQQMALTASAMAYSWSKWNNEREREEVIFQAAEALEDEPLLEEDWSVFLATKRRVTKLKMTEFDEEFSNAPTGDSGKSSQSVDEFRKQHALGANTSNLLDTSDLAEPTVSFSSEDTVPRTCTSPSLKQKKKKRKLSKDSRHLSAKSGPTLAEQFIMIFNVAKSPYKSNIYHLMSEVASEAALTRVKETNFQFVDCVEQLLRATKVLTYA</sequence>
<accession>A0AAV4FQ62</accession>
<dbReference type="AlphaFoldDB" id="A0AAV4FQ62"/>
<proteinExistence type="predicted"/>
<dbReference type="PANTHER" id="PTHR20929">
    <property type="entry name" value="LUNG ADENOMA SUSCEPTIBILITY 1-RELATED"/>
    <property type="match status" value="1"/>
</dbReference>
<dbReference type="EMBL" id="BMAT01007959">
    <property type="protein sequence ID" value="GFR75151.1"/>
    <property type="molecule type" value="Genomic_DNA"/>
</dbReference>
<dbReference type="InterPro" id="IPR023247">
    <property type="entry name" value="IC97/Dnai7-like"/>
</dbReference>
<feature type="compositionally biased region" description="Basic and acidic residues" evidence="1">
    <location>
        <begin position="332"/>
        <end position="346"/>
    </location>
</feature>
<feature type="region of interest" description="Disordered" evidence="1">
    <location>
        <begin position="175"/>
        <end position="271"/>
    </location>
</feature>
<evidence type="ECO:0000256" key="1">
    <source>
        <dbReference type="SAM" id="MobiDB-lite"/>
    </source>
</evidence>
<dbReference type="PANTHER" id="PTHR20929:SF11">
    <property type="entry name" value="DYNEIN AXONEMAL INTERMEDIATE CHAIN 7"/>
    <property type="match status" value="1"/>
</dbReference>
<evidence type="ECO:0000313" key="2">
    <source>
        <dbReference type="EMBL" id="GFR75151.1"/>
    </source>
</evidence>
<comment type="caution">
    <text evidence="2">The sequence shown here is derived from an EMBL/GenBank/DDBJ whole genome shotgun (WGS) entry which is preliminary data.</text>
</comment>
<reference evidence="2 3" key="1">
    <citation type="journal article" date="2021" name="Elife">
        <title>Chloroplast acquisition without the gene transfer in kleptoplastic sea slugs, Plakobranchus ocellatus.</title>
        <authorList>
            <person name="Maeda T."/>
            <person name="Takahashi S."/>
            <person name="Yoshida T."/>
            <person name="Shimamura S."/>
            <person name="Takaki Y."/>
            <person name="Nagai Y."/>
            <person name="Toyoda A."/>
            <person name="Suzuki Y."/>
            <person name="Arimoto A."/>
            <person name="Ishii H."/>
            <person name="Satoh N."/>
            <person name="Nishiyama T."/>
            <person name="Hasebe M."/>
            <person name="Maruyama T."/>
            <person name="Minagawa J."/>
            <person name="Obokata J."/>
            <person name="Shigenobu S."/>
        </authorList>
    </citation>
    <scope>NUCLEOTIDE SEQUENCE [LARGE SCALE GENOMIC DNA]</scope>
</reference>
<feature type="region of interest" description="Disordered" evidence="1">
    <location>
        <begin position="321"/>
        <end position="346"/>
    </location>
</feature>
<gene>
    <name evidence="2" type="ORF">ElyMa_003912100</name>
</gene>
<dbReference type="GO" id="GO:0048487">
    <property type="term" value="F:beta-tubulin binding"/>
    <property type="evidence" value="ECO:0007669"/>
    <property type="project" value="TreeGrafter"/>
</dbReference>
<feature type="compositionally biased region" description="Acidic residues" evidence="1">
    <location>
        <begin position="239"/>
        <end position="271"/>
    </location>
</feature>
<evidence type="ECO:0000313" key="3">
    <source>
        <dbReference type="Proteomes" id="UP000762676"/>
    </source>
</evidence>
<dbReference type="Proteomes" id="UP000762676">
    <property type="component" value="Unassembled WGS sequence"/>
</dbReference>
<feature type="region of interest" description="Disordered" evidence="1">
    <location>
        <begin position="1"/>
        <end position="26"/>
    </location>
</feature>
<name>A0AAV4FQ62_9GAST</name>
<dbReference type="GO" id="GO:0008017">
    <property type="term" value="F:microtubule binding"/>
    <property type="evidence" value="ECO:0007669"/>
    <property type="project" value="TreeGrafter"/>
</dbReference>
<protein>
    <submittedName>
        <fullName evidence="2">Protein CASC1-like</fullName>
    </submittedName>
</protein>
<organism evidence="2 3">
    <name type="scientific">Elysia marginata</name>
    <dbReference type="NCBI Taxonomy" id="1093978"/>
    <lineage>
        <taxon>Eukaryota</taxon>
        <taxon>Metazoa</taxon>
        <taxon>Spiralia</taxon>
        <taxon>Lophotrochozoa</taxon>
        <taxon>Mollusca</taxon>
        <taxon>Gastropoda</taxon>
        <taxon>Heterobranchia</taxon>
        <taxon>Euthyneura</taxon>
        <taxon>Panpulmonata</taxon>
        <taxon>Sacoglossa</taxon>
        <taxon>Placobranchoidea</taxon>
        <taxon>Plakobranchidae</taxon>
        <taxon>Elysia</taxon>
    </lineage>
</organism>
<keyword evidence="3" id="KW-1185">Reference proteome</keyword>